<dbReference type="PANTHER" id="PTHR43521">
    <property type="entry name" value="ALPHA-AMINOADIPIC SEMIALDEHYDE DEHYDROGENASE"/>
    <property type="match status" value="1"/>
</dbReference>
<dbReference type="AlphaFoldDB" id="A0A2K6V818"/>
<dbReference type="Gene3D" id="3.40.605.10">
    <property type="entry name" value="Aldehyde Dehydrogenase, Chain A, domain 1"/>
    <property type="match status" value="1"/>
</dbReference>
<dbReference type="GeneTree" id="ENSGT00940000154938"/>
<organism evidence="5 6">
    <name type="scientific">Saimiri boliviensis boliviensis</name>
    <name type="common">Bolivian squirrel monkey</name>
    <dbReference type="NCBI Taxonomy" id="39432"/>
    <lineage>
        <taxon>Eukaryota</taxon>
        <taxon>Metazoa</taxon>
        <taxon>Chordata</taxon>
        <taxon>Craniata</taxon>
        <taxon>Vertebrata</taxon>
        <taxon>Euteleostomi</taxon>
        <taxon>Mammalia</taxon>
        <taxon>Eutheria</taxon>
        <taxon>Euarchontoglires</taxon>
        <taxon>Primates</taxon>
        <taxon>Haplorrhini</taxon>
        <taxon>Platyrrhini</taxon>
        <taxon>Cebidae</taxon>
        <taxon>Saimiriinae</taxon>
        <taxon>Saimiri</taxon>
    </lineage>
</organism>
<keyword evidence="6" id="KW-1185">Reference proteome</keyword>
<evidence type="ECO:0000256" key="1">
    <source>
        <dbReference type="ARBA" id="ARBA00009986"/>
    </source>
</evidence>
<dbReference type="InterPro" id="IPR016162">
    <property type="entry name" value="Ald_DH_N"/>
</dbReference>
<dbReference type="PANTHER" id="PTHR43521:SF1">
    <property type="entry name" value="ALPHA-AMINOADIPIC SEMIALDEHYDE DEHYDROGENASE"/>
    <property type="match status" value="1"/>
</dbReference>
<accession>A0A2K6V818</accession>
<sequence>MCVHAVRTSKLPGLWSRPAAFMSTLLINQPQYAWLKELGLREENEGMYNGSWGGQGAVITTYCPANQPIARVCLASVADCEDSVKEAREAWKIWADIPAPKRGEIVRQIGDALREKIQVLGSLVKHCPASCFTDLTNHGGLFYISPQSTHLCLSASFACYSADTQ</sequence>
<reference evidence="5" key="2">
    <citation type="submission" date="2025-09" db="UniProtKB">
        <authorList>
            <consortium name="Ensembl"/>
        </authorList>
    </citation>
    <scope>IDENTIFICATION</scope>
</reference>
<dbReference type="Ensembl" id="ENSSBOT00000057250.1">
    <property type="protein sequence ID" value="ENSSBOP00000040284.1"/>
    <property type="gene ID" value="ENSSBOG00000036132.1"/>
</dbReference>
<dbReference type="InterPro" id="IPR016161">
    <property type="entry name" value="Ald_DH/histidinol_DH"/>
</dbReference>
<evidence type="ECO:0000256" key="2">
    <source>
        <dbReference type="ARBA" id="ARBA00023002"/>
    </source>
</evidence>
<evidence type="ECO:0000313" key="5">
    <source>
        <dbReference type="Ensembl" id="ENSSBOP00000040284.1"/>
    </source>
</evidence>
<dbReference type="InterPro" id="IPR044638">
    <property type="entry name" value="ALDH7A1-like"/>
</dbReference>
<dbReference type="Pfam" id="PF00171">
    <property type="entry name" value="Aldedh"/>
    <property type="match status" value="1"/>
</dbReference>
<evidence type="ECO:0000256" key="3">
    <source>
        <dbReference type="ARBA" id="ARBA00023027"/>
    </source>
</evidence>
<dbReference type="Proteomes" id="UP000233220">
    <property type="component" value="Unplaced"/>
</dbReference>
<feature type="domain" description="Aldehyde dehydrogenase" evidence="4">
    <location>
        <begin position="58"/>
        <end position="122"/>
    </location>
</feature>
<name>A0A2K6V818_SAIBB</name>
<proteinExistence type="inferred from homology"/>
<comment type="similarity">
    <text evidence="1">Belongs to the aldehyde dehydrogenase family.</text>
</comment>
<keyword evidence="3" id="KW-0520">NAD</keyword>
<dbReference type="STRING" id="39432.ENSSBOP00000040284"/>
<dbReference type="SUPFAM" id="SSF53720">
    <property type="entry name" value="ALDH-like"/>
    <property type="match status" value="1"/>
</dbReference>
<keyword evidence="2" id="KW-0560">Oxidoreductase</keyword>
<dbReference type="InterPro" id="IPR015590">
    <property type="entry name" value="Aldehyde_DH_dom"/>
</dbReference>
<evidence type="ECO:0000313" key="6">
    <source>
        <dbReference type="Proteomes" id="UP000233220"/>
    </source>
</evidence>
<protein>
    <recommendedName>
        <fullName evidence="4">Aldehyde dehydrogenase domain-containing protein</fullName>
    </recommendedName>
</protein>
<dbReference type="GO" id="GO:0004029">
    <property type="term" value="F:aldehyde dehydrogenase (NAD+) activity"/>
    <property type="evidence" value="ECO:0007669"/>
    <property type="project" value="InterPro"/>
</dbReference>
<evidence type="ECO:0000259" key="4">
    <source>
        <dbReference type="Pfam" id="PF00171"/>
    </source>
</evidence>
<reference evidence="5" key="1">
    <citation type="submission" date="2025-08" db="UniProtKB">
        <authorList>
            <consortium name="Ensembl"/>
        </authorList>
    </citation>
    <scope>IDENTIFICATION</scope>
</reference>